<evidence type="ECO:0000256" key="6">
    <source>
        <dbReference type="ARBA" id="ARBA00023285"/>
    </source>
</evidence>
<keyword evidence="3" id="KW-0813">Transport</keyword>
<dbReference type="GO" id="GO:0006824">
    <property type="term" value="P:cobalt ion transport"/>
    <property type="evidence" value="ECO:0007669"/>
    <property type="project" value="UniProtKB-KW"/>
</dbReference>
<evidence type="ECO:0000256" key="2">
    <source>
        <dbReference type="ARBA" id="ARBA00006449"/>
    </source>
</evidence>
<feature type="disulfide bond" evidence="8">
    <location>
        <begin position="153"/>
        <end position="192"/>
    </location>
</feature>
<keyword evidence="5 9" id="KW-0732">Signal</keyword>
<dbReference type="PANTHER" id="PTHR10559">
    <property type="entry name" value="TRANSCOBALAMIN-1/GASTRIC INTRINSIC FACTOR"/>
    <property type="match status" value="1"/>
</dbReference>
<comment type="similarity">
    <text evidence="2">Belongs to the eukaryotic cobalamin transport proteins family.</text>
</comment>
<feature type="chain" id="PRO_5034085204" evidence="9">
    <location>
        <begin position="22"/>
        <end position="404"/>
    </location>
</feature>
<feature type="binding site" evidence="7">
    <location>
        <position position="275"/>
    </location>
    <ligand>
        <name>cyanocob(III)alamin</name>
        <dbReference type="ChEBI" id="CHEBI:17439"/>
    </ligand>
</feature>
<evidence type="ECO:0000256" key="7">
    <source>
        <dbReference type="PIRSR" id="PIRSR602157-1"/>
    </source>
</evidence>
<dbReference type="GO" id="GO:0005615">
    <property type="term" value="C:extracellular space"/>
    <property type="evidence" value="ECO:0007669"/>
    <property type="project" value="TreeGrafter"/>
</dbReference>
<dbReference type="Proteomes" id="UP000694562">
    <property type="component" value="Unplaced"/>
</dbReference>
<reference evidence="11" key="1">
    <citation type="submission" date="2025-08" db="UniProtKB">
        <authorList>
            <consortium name="Ensembl"/>
        </authorList>
    </citation>
    <scope>IDENTIFICATION</scope>
</reference>
<feature type="signal peptide" evidence="9">
    <location>
        <begin position="1"/>
        <end position="21"/>
    </location>
</feature>
<dbReference type="Pfam" id="PF14478">
    <property type="entry name" value="DUF4430"/>
    <property type="match status" value="1"/>
</dbReference>
<keyword evidence="3" id="KW-0171">Cobalt transport</keyword>
<dbReference type="Gene3D" id="1.50.10.20">
    <property type="match status" value="1"/>
</dbReference>
<dbReference type="InterPro" id="IPR002157">
    <property type="entry name" value="Cbl-bd_prot"/>
</dbReference>
<dbReference type="GO" id="GO:0015889">
    <property type="term" value="P:cobalamin transport"/>
    <property type="evidence" value="ECO:0007669"/>
    <property type="project" value="InterPro"/>
</dbReference>
<evidence type="ECO:0000313" key="12">
    <source>
        <dbReference type="Proteomes" id="UP000694562"/>
    </source>
</evidence>
<reference evidence="11" key="2">
    <citation type="submission" date="2025-09" db="UniProtKB">
        <authorList>
            <consortium name="Ensembl"/>
        </authorList>
    </citation>
    <scope>IDENTIFICATION</scope>
</reference>
<dbReference type="InterPro" id="IPR051588">
    <property type="entry name" value="Cobalamin_Transport"/>
</dbReference>
<keyword evidence="3" id="KW-0406">Ion transport</keyword>
<dbReference type="Ensembl" id="ENSFTIT00000012026.1">
    <property type="protein sequence ID" value="ENSFTIP00000011531.1"/>
    <property type="gene ID" value="ENSFTIG00000007716.1"/>
</dbReference>
<feature type="binding site" evidence="7">
    <location>
        <position position="404"/>
    </location>
    <ligand>
        <name>cyanocob(III)alamin</name>
        <dbReference type="ChEBI" id="CHEBI:17439"/>
    </ligand>
</feature>
<dbReference type="InterPro" id="IPR027954">
    <property type="entry name" value="Transcobalamin-like_C"/>
</dbReference>
<dbReference type="OMA" id="AYNVEAQ"/>
<feature type="disulfide bond" evidence="8">
    <location>
        <begin position="24"/>
        <end position="255"/>
    </location>
</feature>
<feature type="binding site" evidence="7">
    <location>
        <position position="181"/>
    </location>
    <ligand>
        <name>cyanocob(III)alamin</name>
        <dbReference type="ChEBI" id="CHEBI:17439"/>
    </ligand>
</feature>
<evidence type="ECO:0000259" key="10">
    <source>
        <dbReference type="Pfam" id="PF14478"/>
    </source>
</evidence>
<evidence type="ECO:0000256" key="1">
    <source>
        <dbReference type="ARBA" id="ARBA00004613"/>
    </source>
</evidence>
<feature type="binding site" evidence="7">
    <location>
        <position position="230"/>
    </location>
    <ligand>
        <name>cyanocob(III)alamin</name>
        <dbReference type="ChEBI" id="CHEBI:17439"/>
    </ligand>
</feature>
<evidence type="ECO:0000256" key="9">
    <source>
        <dbReference type="SAM" id="SignalP"/>
    </source>
</evidence>
<keyword evidence="4" id="KW-0964">Secreted</keyword>
<dbReference type="AlphaFoldDB" id="A0A8C4XNZ6"/>
<keyword evidence="6 7" id="KW-0170">Cobalt</keyword>
<evidence type="ECO:0000256" key="8">
    <source>
        <dbReference type="PIRSR" id="PIRSR602157-2"/>
    </source>
</evidence>
<sequence length="404" mass="43602">MLLSVAFGIGVLLALAGSTAAHGCVAPHHLVSKLLHQLEDSVKRDEPPNPSILLAMNLAGATDSSARQWLLQQIQKEAVTKAQKDMTSGQVALYVLALLSSCQNPQQVHALGHTVDLLSILQQKTDEEMGSLETEGVPITTLYSVSLDALALCLAGAGGYRGPSVMLAKQVLSPESDISVDTRAVAALALTCTYSHVDLQDEQDLLWEALSTVTNEFLDEQEKGNGMIGNIYSMGLALQALGATSKFYAPRDWDCTQAFSVVYKHDYRLPMAIAQVLPALVGKSYLEAAHVDCDAIAASITVHYSVINKLRGKHFSYTISVQVPRGATLLRVLQEAAAKEPNKFSFKTEQTSWGPMVVSIHGLAASSADRTYWQFLSGQDALQEGVGTYKPHMGEHIQAVFSTY</sequence>
<evidence type="ECO:0000256" key="5">
    <source>
        <dbReference type="ARBA" id="ARBA00022729"/>
    </source>
</evidence>
<dbReference type="OrthoDB" id="6343110at2759"/>
<proteinExistence type="inferred from homology"/>
<keyword evidence="12" id="KW-1185">Reference proteome</keyword>
<dbReference type="Pfam" id="PF01122">
    <property type="entry name" value="Cobalamin_bind"/>
    <property type="match status" value="1"/>
</dbReference>
<comment type="subcellular location">
    <subcellularLocation>
        <location evidence="1">Secreted</location>
    </subcellularLocation>
</comment>
<evidence type="ECO:0000256" key="3">
    <source>
        <dbReference type="ARBA" id="ARBA00022426"/>
    </source>
</evidence>
<feature type="binding site" evidence="7">
    <location>
        <position position="382"/>
    </location>
    <ligand>
        <name>cyanocob(III)alamin</name>
        <dbReference type="ChEBI" id="CHEBI:17439"/>
    </ligand>
</feature>
<dbReference type="Gene3D" id="2.170.130.30">
    <property type="match status" value="1"/>
</dbReference>
<dbReference type="GO" id="GO:0031419">
    <property type="term" value="F:cobalamin binding"/>
    <property type="evidence" value="ECO:0007669"/>
    <property type="project" value="InterPro"/>
</dbReference>
<protein>
    <submittedName>
        <fullName evidence="11">Cobalamin binding intrinsic factor</fullName>
    </submittedName>
</protein>
<accession>A0A8C4XNZ6</accession>
<feature type="domain" description="Transcobalamin-like C-terminal" evidence="10">
    <location>
        <begin position="326"/>
        <end position="398"/>
    </location>
</feature>
<keyword evidence="8" id="KW-1015">Disulfide bond</keyword>
<evidence type="ECO:0000256" key="4">
    <source>
        <dbReference type="ARBA" id="ARBA00022525"/>
    </source>
</evidence>
<name>A0A8C4XNZ6_FALTI</name>
<organism evidence="11 12">
    <name type="scientific">Falco tinnunculus</name>
    <name type="common">Common kestrel</name>
    <dbReference type="NCBI Taxonomy" id="100819"/>
    <lineage>
        <taxon>Eukaryota</taxon>
        <taxon>Metazoa</taxon>
        <taxon>Chordata</taxon>
        <taxon>Craniata</taxon>
        <taxon>Vertebrata</taxon>
        <taxon>Euteleostomi</taxon>
        <taxon>Archelosauria</taxon>
        <taxon>Archosauria</taxon>
        <taxon>Dinosauria</taxon>
        <taxon>Saurischia</taxon>
        <taxon>Theropoda</taxon>
        <taxon>Coelurosauria</taxon>
        <taxon>Aves</taxon>
        <taxon>Neognathae</taxon>
        <taxon>Neoaves</taxon>
        <taxon>Telluraves</taxon>
        <taxon>Australaves</taxon>
        <taxon>Falconiformes</taxon>
        <taxon>Falconidae</taxon>
        <taxon>Falco</taxon>
    </lineage>
</organism>
<evidence type="ECO:0000313" key="11">
    <source>
        <dbReference type="Ensembl" id="ENSFTIP00000011531.1"/>
    </source>
</evidence>
<dbReference type="PANTHER" id="PTHR10559:SF15">
    <property type="entry name" value="COBALAMIN BINDING INTRINSIC FACTOR"/>
    <property type="match status" value="1"/>
</dbReference>